<dbReference type="PANTHER" id="PTHR40447:SF1">
    <property type="entry name" value="ANAEROBIC SULFITE REDUCTASE SUBUNIT A"/>
    <property type="match status" value="1"/>
</dbReference>
<keyword evidence="6" id="KW-1185">Reference proteome</keyword>
<accession>A0A178MT94</accession>
<proteinExistence type="predicted"/>
<dbReference type="GO" id="GO:0051536">
    <property type="term" value="F:iron-sulfur cluster binding"/>
    <property type="evidence" value="ECO:0007669"/>
    <property type="project" value="UniProtKB-KW"/>
</dbReference>
<dbReference type="AlphaFoldDB" id="A0A178MT94"/>
<evidence type="ECO:0000313" key="5">
    <source>
        <dbReference type="EMBL" id="OAN51484.1"/>
    </source>
</evidence>
<dbReference type="OrthoDB" id="9765258at2"/>
<sequence length="378" mass="40570">MPAAEGTAPLAVILDQAGLDGLLTAIRAKGWRTIGPRVADDAVIYDEIETVADLPMGVGDEQKGGYYRLKARGDQALFGYTSGAQGWKRVLYPPRQKLFSAKRTASGFTIDPMAQPDAPLALIGVRACEMAAINVQAKVFGDKDFADPGYQGRLKGALIVAVECTRAGDTCFCDSMGTGPEVGTGYDIKLVEMVGKAGVTYVATAATDKGAKLLKAAKGKPAAEADLAAAAKAVKAAAKQSRKMETATSAKLKDVPEHARWDQVAARCMTCGNCTMVCPTCFCTTVEDVTDLKGDHAERWRKWDSCFTVDFSYIHGGAIRTEVRSRYRQWITHKLSTWHDQFGQAGCVGCGRCITWCPVGIDITEEVAAIHDSTKGRK</sequence>
<dbReference type="InterPro" id="IPR017900">
    <property type="entry name" value="4Fe4S_Fe_S_CS"/>
</dbReference>
<dbReference type="Proteomes" id="UP000078543">
    <property type="component" value="Unassembled WGS sequence"/>
</dbReference>
<dbReference type="STRING" id="1437059.A6A05_01080"/>
<protein>
    <submittedName>
        <fullName evidence="5">Sulfite reductase subunit A</fullName>
    </submittedName>
</protein>
<evidence type="ECO:0000256" key="1">
    <source>
        <dbReference type="ARBA" id="ARBA00022723"/>
    </source>
</evidence>
<keyword evidence="1" id="KW-0479">Metal-binding</keyword>
<feature type="domain" description="4Fe-4S ferredoxin-type" evidence="4">
    <location>
        <begin position="338"/>
        <end position="366"/>
    </location>
</feature>
<evidence type="ECO:0000259" key="4">
    <source>
        <dbReference type="PROSITE" id="PS51379"/>
    </source>
</evidence>
<comment type="caution">
    <text evidence="5">The sequence shown here is derived from an EMBL/GenBank/DDBJ whole genome shotgun (WGS) entry which is preliminary data.</text>
</comment>
<evidence type="ECO:0000256" key="3">
    <source>
        <dbReference type="ARBA" id="ARBA00023014"/>
    </source>
</evidence>
<dbReference type="PROSITE" id="PS51379">
    <property type="entry name" value="4FE4S_FER_2"/>
    <property type="match status" value="2"/>
</dbReference>
<dbReference type="GO" id="GO:0046872">
    <property type="term" value="F:metal ion binding"/>
    <property type="evidence" value="ECO:0007669"/>
    <property type="project" value="UniProtKB-KW"/>
</dbReference>
<dbReference type="InterPro" id="IPR009051">
    <property type="entry name" value="Helical_ferredxn"/>
</dbReference>
<name>A0A178MT94_9PROT</name>
<evidence type="ECO:0000313" key="6">
    <source>
        <dbReference type="Proteomes" id="UP000078543"/>
    </source>
</evidence>
<keyword evidence="3" id="KW-0411">Iron-sulfur</keyword>
<dbReference type="SUPFAM" id="SSF46548">
    <property type="entry name" value="alpha-helical ferredoxin"/>
    <property type="match status" value="1"/>
</dbReference>
<dbReference type="EMBL" id="LWQU01000130">
    <property type="protein sequence ID" value="OAN51484.1"/>
    <property type="molecule type" value="Genomic_DNA"/>
</dbReference>
<dbReference type="Pfam" id="PF17179">
    <property type="entry name" value="Fer4_22"/>
    <property type="match status" value="1"/>
</dbReference>
<gene>
    <name evidence="5" type="ORF">A6A05_01080</name>
</gene>
<dbReference type="Gene3D" id="1.10.1060.10">
    <property type="entry name" value="Alpha-helical ferredoxin"/>
    <property type="match status" value="1"/>
</dbReference>
<dbReference type="PROSITE" id="PS00198">
    <property type="entry name" value="4FE4S_FER_1"/>
    <property type="match status" value="2"/>
</dbReference>
<organism evidence="5 6">
    <name type="scientific">Magnetospirillum moscoviense</name>
    <dbReference type="NCBI Taxonomy" id="1437059"/>
    <lineage>
        <taxon>Bacteria</taxon>
        <taxon>Pseudomonadati</taxon>
        <taxon>Pseudomonadota</taxon>
        <taxon>Alphaproteobacteria</taxon>
        <taxon>Rhodospirillales</taxon>
        <taxon>Rhodospirillaceae</taxon>
        <taxon>Magnetospirillum</taxon>
    </lineage>
</organism>
<feature type="domain" description="4Fe-4S ferredoxin-type" evidence="4">
    <location>
        <begin position="257"/>
        <end position="289"/>
    </location>
</feature>
<dbReference type="RefSeq" id="WP_068499331.1">
    <property type="nucleotide sequence ID" value="NZ_LWQU01000130.1"/>
</dbReference>
<keyword evidence="2" id="KW-0408">Iron</keyword>
<reference evidence="5 6" key="1">
    <citation type="submission" date="2016-04" db="EMBL/GenBank/DDBJ databases">
        <title>Draft genome sequence of freshwater magnetotactic bacteria Magnetospirillum marisnigri SP-1 and Magnetospirillum moscoviense BB-1.</title>
        <authorList>
            <person name="Koziaeva V."/>
            <person name="Dziuba M.V."/>
            <person name="Ivanov T.M."/>
            <person name="Kuznetsov B."/>
            <person name="Grouzdev D.S."/>
        </authorList>
    </citation>
    <scope>NUCLEOTIDE SEQUENCE [LARGE SCALE GENOMIC DNA]</scope>
    <source>
        <strain evidence="5 6">BB-1</strain>
    </source>
</reference>
<dbReference type="InterPro" id="IPR017896">
    <property type="entry name" value="4Fe4S_Fe-S-bd"/>
</dbReference>
<dbReference type="PANTHER" id="PTHR40447">
    <property type="entry name" value="ANAEROBIC SULFITE REDUCTASE SUBUNIT A"/>
    <property type="match status" value="1"/>
</dbReference>
<evidence type="ECO:0000256" key="2">
    <source>
        <dbReference type="ARBA" id="ARBA00023004"/>
    </source>
</evidence>